<dbReference type="InterPro" id="IPR052337">
    <property type="entry name" value="SAT4-like"/>
</dbReference>
<evidence type="ECO:0000256" key="2">
    <source>
        <dbReference type="ARBA" id="ARBA00022692"/>
    </source>
</evidence>
<dbReference type="Proteomes" id="UP000235371">
    <property type="component" value="Unassembled WGS sequence"/>
</dbReference>
<dbReference type="PANTHER" id="PTHR33048:SF146">
    <property type="entry name" value="INTEGRAL MEMBRANE PROTEIN"/>
    <property type="match status" value="1"/>
</dbReference>
<evidence type="ECO:0000256" key="5">
    <source>
        <dbReference type="ARBA" id="ARBA00038359"/>
    </source>
</evidence>
<dbReference type="EMBL" id="KZ613813">
    <property type="protein sequence ID" value="PMD59522.1"/>
    <property type="molecule type" value="Genomic_DNA"/>
</dbReference>
<dbReference type="AlphaFoldDB" id="A0A2J6T924"/>
<dbReference type="STRING" id="1095630.A0A2J6T924"/>
<keyword evidence="3 6" id="KW-1133">Transmembrane helix</keyword>
<dbReference type="Pfam" id="PF20684">
    <property type="entry name" value="Fung_rhodopsin"/>
    <property type="match status" value="1"/>
</dbReference>
<evidence type="ECO:0000259" key="7">
    <source>
        <dbReference type="Pfam" id="PF20684"/>
    </source>
</evidence>
<evidence type="ECO:0000256" key="1">
    <source>
        <dbReference type="ARBA" id="ARBA00004141"/>
    </source>
</evidence>
<dbReference type="OrthoDB" id="5429740at2759"/>
<evidence type="ECO:0000256" key="4">
    <source>
        <dbReference type="ARBA" id="ARBA00023136"/>
    </source>
</evidence>
<comment type="similarity">
    <text evidence="5">Belongs to the SAT4 family.</text>
</comment>
<feature type="transmembrane region" description="Helical" evidence="6">
    <location>
        <begin position="211"/>
        <end position="229"/>
    </location>
</feature>
<evidence type="ECO:0000256" key="6">
    <source>
        <dbReference type="SAM" id="Phobius"/>
    </source>
</evidence>
<feature type="transmembrane region" description="Helical" evidence="6">
    <location>
        <begin position="95"/>
        <end position="116"/>
    </location>
</feature>
<comment type="subcellular location">
    <subcellularLocation>
        <location evidence="1">Membrane</location>
        <topology evidence="1">Multi-pass membrane protein</topology>
    </subcellularLocation>
</comment>
<accession>A0A2J6T924</accession>
<dbReference type="GeneID" id="36588363"/>
<feature type="transmembrane region" description="Helical" evidence="6">
    <location>
        <begin position="128"/>
        <end position="149"/>
    </location>
</feature>
<feature type="transmembrane region" description="Helical" evidence="6">
    <location>
        <begin position="22"/>
        <end position="40"/>
    </location>
</feature>
<feature type="transmembrane region" description="Helical" evidence="6">
    <location>
        <begin position="249"/>
        <end position="270"/>
    </location>
</feature>
<organism evidence="8 9">
    <name type="scientific">Hyaloscypha bicolor E</name>
    <dbReference type="NCBI Taxonomy" id="1095630"/>
    <lineage>
        <taxon>Eukaryota</taxon>
        <taxon>Fungi</taxon>
        <taxon>Dikarya</taxon>
        <taxon>Ascomycota</taxon>
        <taxon>Pezizomycotina</taxon>
        <taxon>Leotiomycetes</taxon>
        <taxon>Helotiales</taxon>
        <taxon>Hyaloscyphaceae</taxon>
        <taxon>Hyaloscypha</taxon>
        <taxon>Hyaloscypha bicolor</taxon>
    </lineage>
</organism>
<sequence length="384" mass="42679">MSIPRPEGGDINIGHSIMAEGWTLYAFSTIVIAARVYTQLRLTRQFGVGDVVMVGALVFGLLQLTMQTLAFTHGWGRHFFFLSDSQKVNAMEMVFVSEPLAIMCSTFGRVSFMFLLVRLFGNTKGRRWFLYALMAQQLIVNLFTSITIFTQCGNVHSLWNPVGEPSKCWSPDVQTDTGYVQGVFNSATDLILTVMPLRIFWTLQMDLKIKLGLAGLLGLSVFAFAASIVKTVMLKNLGERSDYTYNTVLFFRWVIVENTLVMVASSVPLLRPLFSAAKKTAMTHYGSNSAYELGSRQNGSTSFAYGKNTAKSHVEASSSEENILPIQKVPLGTKERVQHFGKGDVEQGVIKKEVQYQVKYETDPKAGLSAEMTEWDPHSNGVAK</sequence>
<feature type="domain" description="Rhodopsin" evidence="7">
    <location>
        <begin position="34"/>
        <end position="275"/>
    </location>
</feature>
<feature type="transmembrane region" description="Helical" evidence="6">
    <location>
        <begin position="179"/>
        <end position="199"/>
    </location>
</feature>
<feature type="transmembrane region" description="Helical" evidence="6">
    <location>
        <begin position="52"/>
        <end position="75"/>
    </location>
</feature>
<keyword evidence="2 6" id="KW-0812">Transmembrane</keyword>
<protein>
    <recommendedName>
        <fullName evidence="7">Rhodopsin domain-containing protein</fullName>
    </recommendedName>
</protein>
<dbReference type="GO" id="GO:0016020">
    <property type="term" value="C:membrane"/>
    <property type="evidence" value="ECO:0007669"/>
    <property type="project" value="UniProtKB-SubCell"/>
</dbReference>
<name>A0A2J6T924_9HELO</name>
<dbReference type="InParanoid" id="A0A2J6T924"/>
<keyword evidence="4 6" id="KW-0472">Membrane</keyword>
<evidence type="ECO:0000313" key="9">
    <source>
        <dbReference type="Proteomes" id="UP000235371"/>
    </source>
</evidence>
<keyword evidence="9" id="KW-1185">Reference proteome</keyword>
<dbReference type="RefSeq" id="XP_024736426.1">
    <property type="nucleotide sequence ID" value="XM_024880286.1"/>
</dbReference>
<proteinExistence type="inferred from homology"/>
<evidence type="ECO:0000256" key="3">
    <source>
        <dbReference type="ARBA" id="ARBA00022989"/>
    </source>
</evidence>
<dbReference type="PANTHER" id="PTHR33048">
    <property type="entry name" value="PTH11-LIKE INTEGRAL MEMBRANE PROTEIN (AFU_ORTHOLOGUE AFUA_5G11245)"/>
    <property type="match status" value="1"/>
</dbReference>
<reference evidence="8 9" key="1">
    <citation type="submission" date="2016-04" db="EMBL/GenBank/DDBJ databases">
        <title>A degradative enzymes factory behind the ericoid mycorrhizal symbiosis.</title>
        <authorList>
            <consortium name="DOE Joint Genome Institute"/>
            <person name="Martino E."/>
            <person name="Morin E."/>
            <person name="Grelet G."/>
            <person name="Kuo A."/>
            <person name="Kohler A."/>
            <person name="Daghino S."/>
            <person name="Barry K."/>
            <person name="Choi C."/>
            <person name="Cichocki N."/>
            <person name="Clum A."/>
            <person name="Copeland A."/>
            <person name="Hainaut M."/>
            <person name="Haridas S."/>
            <person name="Labutti K."/>
            <person name="Lindquist E."/>
            <person name="Lipzen A."/>
            <person name="Khouja H.-R."/>
            <person name="Murat C."/>
            <person name="Ohm R."/>
            <person name="Olson A."/>
            <person name="Spatafora J."/>
            <person name="Veneault-Fourrey C."/>
            <person name="Henrissat B."/>
            <person name="Grigoriev I."/>
            <person name="Martin F."/>
            <person name="Perotto S."/>
        </authorList>
    </citation>
    <scope>NUCLEOTIDE SEQUENCE [LARGE SCALE GENOMIC DNA]</scope>
    <source>
        <strain evidence="8 9">E</strain>
    </source>
</reference>
<evidence type="ECO:0000313" key="8">
    <source>
        <dbReference type="EMBL" id="PMD59522.1"/>
    </source>
</evidence>
<dbReference type="InterPro" id="IPR049326">
    <property type="entry name" value="Rhodopsin_dom_fungi"/>
</dbReference>
<gene>
    <name evidence="8" type="ORF">K444DRAFT_613120</name>
</gene>